<evidence type="ECO:0000256" key="3">
    <source>
        <dbReference type="ARBA" id="ARBA00011738"/>
    </source>
</evidence>
<proteinExistence type="inferred from homology"/>
<keyword evidence="12" id="KW-1185">Reference proteome</keyword>
<dbReference type="InterPro" id="IPR020054">
    <property type="entry name" value="Prot_inh_SSI_I16_CS"/>
</dbReference>
<dbReference type="EMBL" id="BAABDD010000002">
    <property type="protein sequence ID" value="GAA3728628.1"/>
    <property type="molecule type" value="Genomic_DNA"/>
</dbReference>
<dbReference type="InterPro" id="IPR036819">
    <property type="entry name" value="Subtilisin_inhibitor-like_sf"/>
</dbReference>
<dbReference type="InterPro" id="IPR023549">
    <property type="entry name" value="Subtilisin_inhibitor"/>
</dbReference>
<comment type="subcellular location">
    <subcellularLocation>
        <location evidence="1">Secreted</location>
    </subcellularLocation>
</comment>
<evidence type="ECO:0000256" key="1">
    <source>
        <dbReference type="ARBA" id="ARBA00004613"/>
    </source>
</evidence>
<keyword evidence="4" id="KW-0964">Secreted</keyword>
<comment type="similarity">
    <text evidence="2 8">Belongs to the protease inhibitor I16 (SSI) family.</text>
</comment>
<evidence type="ECO:0000256" key="4">
    <source>
        <dbReference type="ARBA" id="ARBA00022525"/>
    </source>
</evidence>
<sequence length="126" mass="12909">MRTKFIALTAAALTAAGLGLATPAHAASSPIGELTLSLGGPDNRISLTCLPTGGTHPTADEACASLTAVWGRFKSLPAEQGVFCPMHYAPVTAEAHGTWAGNPVDYEETFSNACVAGVQTDGVFDF</sequence>
<protein>
    <submittedName>
        <fullName evidence="11">SSI family serine proteinase inhibitor</fullName>
    </submittedName>
</protein>
<comment type="caution">
    <text evidence="11">The sequence shown here is derived from an EMBL/GenBank/DDBJ whole genome shotgun (WGS) entry which is preliminary data.</text>
</comment>
<evidence type="ECO:0000313" key="12">
    <source>
        <dbReference type="Proteomes" id="UP001500908"/>
    </source>
</evidence>
<evidence type="ECO:0000313" key="11">
    <source>
        <dbReference type="EMBL" id="GAA3728628.1"/>
    </source>
</evidence>
<evidence type="ECO:0000256" key="6">
    <source>
        <dbReference type="ARBA" id="ARBA00022900"/>
    </source>
</evidence>
<evidence type="ECO:0000256" key="2">
    <source>
        <dbReference type="ARBA" id="ARBA00010472"/>
    </source>
</evidence>
<comment type="subunit">
    <text evidence="3">Homodimer.</text>
</comment>
<keyword evidence="6 8" id="KW-0722">Serine protease inhibitor</keyword>
<feature type="signal peptide" evidence="9">
    <location>
        <begin position="1"/>
        <end position="26"/>
    </location>
</feature>
<keyword evidence="7" id="KW-1015">Disulfide bond</keyword>
<evidence type="ECO:0000256" key="7">
    <source>
        <dbReference type="ARBA" id="ARBA00023157"/>
    </source>
</evidence>
<dbReference type="InterPro" id="IPR000691">
    <property type="entry name" value="Prot_inh_I16_SSI"/>
</dbReference>
<feature type="chain" id="PRO_5045360174" evidence="9">
    <location>
        <begin position="27"/>
        <end position="126"/>
    </location>
</feature>
<organism evidence="11 12">
    <name type="scientific">Salinactinospora qingdaonensis</name>
    <dbReference type="NCBI Taxonomy" id="702744"/>
    <lineage>
        <taxon>Bacteria</taxon>
        <taxon>Bacillati</taxon>
        <taxon>Actinomycetota</taxon>
        <taxon>Actinomycetes</taxon>
        <taxon>Streptosporangiales</taxon>
        <taxon>Nocardiopsidaceae</taxon>
        <taxon>Salinactinospora</taxon>
    </lineage>
</organism>
<gene>
    <name evidence="11" type="ORF">GCM10022402_06600</name>
</gene>
<dbReference type="PRINTS" id="PR00294">
    <property type="entry name" value="SSBTLNINHBTR"/>
</dbReference>
<dbReference type="Pfam" id="PF00720">
    <property type="entry name" value="SSI"/>
    <property type="match status" value="1"/>
</dbReference>
<dbReference type="SUPFAM" id="SSF55399">
    <property type="entry name" value="Subtilisin inhibitor"/>
    <property type="match status" value="1"/>
</dbReference>
<keyword evidence="5 8" id="KW-0646">Protease inhibitor</keyword>
<accession>A0ABP7F1X1</accession>
<dbReference type="Gene3D" id="3.30.350.10">
    <property type="entry name" value="Subtilisin inhibitor-like"/>
    <property type="match status" value="1"/>
</dbReference>
<evidence type="ECO:0000256" key="5">
    <source>
        <dbReference type="ARBA" id="ARBA00022690"/>
    </source>
</evidence>
<keyword evidence="9" id="KW-0732">Signal</keyword>
<evidence type="ECO:0000259" key="10">
    <source>
        <dbReference type="Pfam" id="PF00720"/>
    </source>
</evidence>
<name>A0ABP7F1X1_9ACTN</name>
<dbReference type="PROSITE" id="PS00999">
    <property type="entry name" value="SSI"/>
    <property type="match status" value="1"/>
</dbReference>
<evidence type="ECO:0000256" key="8">
    <source>
        <dbReference type="RuleBase" id="RU003471"/>
    </source>
</evidence>
<dbReference type="RefSeq" id="WP_344967096.1">
    <property type="nucleotide sequence ID" value="NZ_BAABDD010000002.1"/>
</dbReference>
<dbReference type="Proteomes" id="UP001500908">
    <property type="component" value="Unassembled WGS sequence"/>
</dbReference>
<feature type="domain" description="Subtilisin inhibitor" evidence="10">
    <location>
        <begin position="42"/>
        <end position="112"/>
    </location>
</feature>
<evidence type="ECO:0000256" key="9">
    <source>
        <dbReference type="SAM" id="SignalP"/>
    </source>
</evidence>
<reference evidence="12" key="1">
    <citation type="journal article" date="2019" name="Int. J. Syst. Evol. Microbiol.">
        <title>The Global Catalogue of Microorganisms (GCM) 10K type strain sequencing project: providing services to taxonomists for standard genome sequencing and annotation.</title>
        <authorList>
            <consortium name="The Broad Institute Genomics Platform"/>
            <consortium name="The Broad Institute Genome Sequencing Center for Infectious Disease"/>
            <person name="Wu L."/>
            <person name="Ma J."/>
        </authorList>
    </citation>
    <scope>NUCLEOTIDE SEQUENCE [LARGE SCALE GENOMIC DNA]</scope>
    <source>
        <strain evidence="12">JCM 17137</strain>
    </source>
</reference>